<evidence type="ECO:0000313" key="10">
    <source>
        <dbReference type="EMBL" id="CAB0000555.1"/>
    </source>
</evidence>
<dbReference type="GO" id="GO:0051607">
    <property type="term" value="P:defense response to virus"/>
    <property type="evidence" value="ECO:0007669"/>
    <property type="project" value="UniProtKB-KW"/>
</dbReference>
<dbReference type="GO" id="GO:0005615">
    <property type="term" value="C:extracellular space"/>
    <property type="evidence" value="ECO:0007669"/>
    <property type="project" value="UniProtKB-KW"/>
</dbReference>
<dbReference type="InterPro" id="IPR009079">
    <property type="entry name" value="4_helix_cytokine-like_core"/>
</dbReference>
<dbReference type="PRINTS" id="PR00266">
    <property type="entry name" value="INTERFERONAB"/>
</dbReference>
<evidence type="ECO:0000256" key="8">
    <source>
        <dbReference type="RuleBase" id="RU000436"/>
    </source>
</evidence>
<keyword evidence="6 8" id="KW-0051">Antiviral defense</keyword>
<dbReference type="GO" id="GO:0005126">
    <property type="term" value="F:cytokine receptor binding"/>
    <property type="evidence" value="ECO:0007669"/>
    <property type="project" value="InterPro"/>
</dbReference>
<feature type="signal peptide" evidence="9">
    <location>
        <begin position="1"/>
        <end position="16"/>
    </location>
</feature>
<dbReference type="PANTHER" id="PTHR11691:SF60">
    <property type="entry name" value="INTERFERON ALPHA-5"/>
    <property type="match status" value="1"/>
</dbReference>
<comment type="similarity">
    <text evidence="2 8">Belongs to the alpha/beta interferon family.</text>
</comment>
<dbReference type="CDD" id="cd00095">
    <property type="entry name" value="IFab"/>
    <property type="match status" value="1"/>
</dbReference>
<dbReference type="InterPro" id="IPR000471">
    <property type="entry name" value="Interferon_alpha/beta/delta"/>
</dbReference>
<keyword evidence="5 9" id="KW-0732">Signal</keyword>
<evidence type="ECO:0000256" key="3">
    <source>
        <dbReference type="ARBA" id="ARBA00022514"/>
    </source>
</evidence>
<comment type="subcellular location">
    <subcellularLocation>
        <location evidence="1">Secreted</location>
    </subcellularLocation>
</comment>
<accession>A0A7R8C3X7</accession>
<evidence type="ECO:0000256" key="1">
    <source>
        <dbReference type="ARBA" id="ARBA00004613"/>
    </source>
</evidence>
<proteinExistence type="inferred from homology"/>
<feature type="chain" id="PRO_5030957253" evidence="9">
    <location>
        <begin position="17"/>
        <end position="196"/>
    </location>
</feature>
<dbReference type="KEGG" id="lav:100661986"/>
<dbReference type="AlphaFoldDB" id="A0A7R8C3X7"/>
<protein>
    <submittedName>
        <fullName evidence="10">Interferon 1AE4</fullName>
    </submittedName>
</protein>
<dbReference type="GeneID" id="100661986"/>
<dbReference type="PANTHER" id="PTHR11691">
    <property type="entry name" value="TYPE I INTERFERON"/>
    <property type="match status" value="1"/>
</dbReference>
<sequence>MAFSFLLLMVLVVVSCNSTCSLGCDLPRSHSLDNRRTMMLLGQMRRISPLSCLKDRNDFGFPQEELEGNKFQKAQAISVHHEIIQQIFSLFSLQASSAAWDQTLLDKLFAALDQQLNDLEVCLMQEMGIEETSFPLINEDSMLAVRKYFQRITVYLTEKKYNPCAWEIVRAEIMSSFCASTNWQERLRSKEGDLVP</sequence>
<reference evidence="10" key="1">
    <citation type="journal article" date="2020" name="Genomics">
        <title>Comparative genomic analysis of eutherian interferon genes.</title>
        <authorList>
            <person name="Premzl M."/>
        </authorList>
    </citation>
    <scope>NUCLEOTIDE SEQUENCE</scope>
</reference>
<dbReference type="OrthoDB" id="9833506at2759"/>
<gene>
    <name evidence="10" type="primary">IF1AE4</name>
</gene>
<dbReference type="Gene3D" id="1.20.1250.10">
    <property type="match status" value="1"/>
</dbReference>
<dbReference type="SMART" id="SM00076">
    <property type="entry name" value="IFabd"/>
    <property type="match status" value="1"/>
</dbReference>
<dbReference type="PROSITE" id="PS00252">
    <property type="entry name" value="INTERFERON_A_B_D"/>
    <property type="match status" value="1"/>
</dbReference>
<dbReference type="GO" id="GO:0005125">
    <property type="term" value="F:cytokine activity"/>
    <property type="evidence" value="ECO:0007669"/>
    <property type="project" value="UniProtKB-KW"/>
</dbReference>
<name>A0A7R8C3X7_LOXAF</name>
<evidence type="ECO:0000256" key="5">
    <source>
        <dbReference type="ARBA" id="ARBA00022729"/>
    </source>
</evidence>
<keyword evidence="7" id="KW-1015">Disulfide bond</keyword>
<dbReference type="Pfam" id="PF00143">
    <property type="entry name" value="Interferon"/>
    <property type="match status" value="1"/>
</dbReference>
<evidence type="ECO:0000256" key="2">
    <source>
        <dbReference type="ARBA" id="ARBA00011033"/>
    </source>
</evidence>
<dbReference type="SUPFAM" id="SSF47266">
    <property type="entry name" value="4-helical cytokines"/>
    <property type="match status" value="1"/>
</dbReference>
<dbReference type="EMBL" id="LR761291">
    <property type="protein sequence ID" value="CAB0000555.1"/>
    <property type="molecule type" value="Genomic_DNA"/>
</dbReference>
<keyword evidence="4" id="KW-0964">Secreted</keyword>
<organism evidence="10">
    <name type="scientific">Loxodonta africana</name>
    <name type="common">African elephant</name>
    <dbReference type="NCBI Taxonomy" id="9785"/>
    <lineage>
        <taxon>Eukaryota</taxon>
        <taxon>Metazoa</taxon>
        <taxon>Chordata</taxon>
        <taxon>Craniata</taxon>
        <taxon>Vertebrata</taxon>
        <taxon>Euteleostomi</taxon>
        <taxon>Mammalia</taxon>
        <taxon>Eutheria</taxon>
        <taxon>Afrotheria</taxon>
        <taxon>Proboscidea</taxon>
        <taxon>Elephantidae</taxon>
        <taxon>Loxodonta</taxon>
    </lineage>
</organism>
<evidence type="ECO:0000256" key="7">
    <source>
        <dbReference type="ARBA" id="ARBA00023157"/>
    </source>
</evidence>
<keyword evidence="3 8" id="KW-0202">Cytokine</keyword>
<dbReference type="FunFam" id="1.20.1250.10:FF:000001">
    <property type="entry name" value="Interferon alpha"/>
    <property type="match status" value="1"/>
</dbReference>
<evidence type="ECO:0000256" key="6">
    <source>
        <dbReference type="ARBA" id="ARBA00023118"/>
    </source>
</evidence>
<evidence type="ECO:0000256" key="4">
    <source>
        <dbReference type="ARBA" id="ARBA00022525"/>
    </source>
</evidence>
<evidence type="ECO:0000256" key="9">
    <source>
        <dbReference type="SAM" id="SignalP"/>
    </source>
</evidence>